<dbReference type="EMBL" id="WERV01000003">
    <property type="protein sequence ID" value="MDV7714915.1"/>
    <property type="molecule type" value="Genomic_DNA"/>
</dbReference>
<dbReference type="PRINTS" id="PR00081">
    <property type="entry name" value="GDHRDH"/>
</dbReference>
<evidence type="ECO:0000313" key="5">
    <source>
        <dbReference type="Proteomes" id="UP000181728"/>
    </source>
</evidence>
<dbReference type="InterPro" id="IPR002347">
    <property type="entry name" value="SDR_fam"/>
</dbReference>
<name>A0A6H3GQU2_OENOE</name>
<dbReference type="Proteomes" id="UP000181728">
    <property type="component" value="Unassembled WGS sequence"/>
</dbReference>
<dbReference type="RefSeq" id="WP_002817983.1">
    <property type="nucleotide sequence ID" value="NZ_CP027431.1"/>
</dbReference>
<evidence type="ECO:0000313" key="3">
    <source>
        <dbReference type="EMBL" id="MDV7714915.1"/>
    </source>
</evidence>
<evidence type="ECO:0000313" key="4">
    <source>
        <dbReference type="EMBL" id="OIM22199.1"/>
    </source>
</evidence>
<dbReference type="Gene3D" id="3.40.50.720">
    <property type="entry name" value="NAD(P)-binding Rossmann-like Domain"/>
    <property type="match status" value="1"/>
</dbReference>
<keyword evidence="2" id="KW-0560">Oxidoreductase</keyword>
<dbReference type="PANTHER" id="PTHR48107">
    <property type="entry name" value="NADPH-DEPENDENT ALDEHYDE REDUCTASE-LIKE PROTEIN, CHLOROPLASTIC-RELATED"/>
    <property type="match status" value="1"/>
</dbReference>
<comment type="caution">
    <text evidence="4">The sequence shown here is derived from an EMBL/GenBank/DDBJ whole genome shotgun (WGS) entry which is preliminary data.</text>
</comment>
<dbReference type="GeneID" id="75064901"/>
<dbReference type="SUPFAM" id="SSF51735">
    <property type="entry name" value="NAD(P)-binding Rossmann-fold domains"/>
    <property type="match status" value="1"/>
</dbReference>
<evidence type="ECO:0000256" key="2">
    <source>
        <dbReference type="ARBA" id="ARBA00023002"/>
    </source>
</evidence>
<reference evidence="4 5" key="1">
    <citation type="journal article" date="2016" name="BMC Genomics">
        <title>Consensus pan-genome assembly of the specialised wine bacterium Oenococcus oeni.</title>
        <authorList>
            <person name="Sternes P.R."/>
            <person name="Borneman A.R."/>
        </authorList>
    </citation>
    <scope>NUCLEOTIDE SEQUENCE [LARGE SCALE GENOMIC DNA]</scope>
    <source>
        <strain evidence="4 5">AWRIB661</strain>
    </source>
</reference>
<dbReference type="InterPro" id="IPR036291">
    <property type="entry name" value="NAD(P)-bd_dom_sf"/>
</dbReference>
<dbReference type="AlphaFoldDB" id="A0A6H3GQU2"/>
<comment type="similarity">
    <text evidence="1">Belongs to the short-chain dehydrogenases/reductases (SDR) family.</text>
</comment>
<dbReference type="PANTHER" id="PTHR48107:SF7">
    <property type="entry name" value="RE15974P"/>
    <property type="match status" value="1"/>
</dbReference>
<dbReference type="Pfam" id="PF13561">
    <property type="entry name" value="adh_short_C2"/>
    <property type="match status" value="1"/>
</dbReference>
<dbReference type="SMR" id="A0A6H3GQU2"/>
<protein>
    <submittedName>
        <fullName evidence="3">SDR family oxidoreductase</fullName>
    </submittedName>
    <submittedName>
        <fullName evidence="4">Short chain dehydrogenase</fullName>
    </submittedName>
</protein>
<dbReference type="OMA" id="AKAAYFF"/>
<dbReference type="Proteomes" id="UP001281024">
    <property type="component" value="Unassembled WGS sequence"/>
</dbReference>
<organism evidence="4 5">
    <name type="scientific">Oenococcus oeni</name>
    <name type="common">Leuconostoc oenos</name>
    <dbReference type="NCBI Taxonomy" id="1247"/>
    <lineage>
        <taxon>Bacteria</taxon>
        <taxon>Bacillati</taxon>
        <taxon>Bacillota</taxon>
        <taxon>Bacilli</taxon>
        <taxon>Lactobacillales</taxon>
        <taxon>Lactobacillaceae</taxon>
        <taxon>Oenococcus</taxon>
    </lineage>
</organism>
<dbReference type="CDD" id="cd05362">
    <property type="entry name" value="THN_reductase-like_SDR_c"/>
    <property type="match status" value="1"/>
</dbReference>
<proteinExistence type="inferred from homology"/>
<dbReference type="EMBL" id="MLOK01000006">
    <property type="protein sequence ID" value="OIM22199.1"/>
    <property type="molecule type" value="Genomic_DNA"/>
</dbReference>
<gene>
    <name evidence="4" type="ORF">ATX59_00410</name>
    <name evidence="3" type="ORF">GA838_03890</name>
</gene>
<reference evidence="3" key="2">
    <citation type="submission" date="2019-10" db="EMBL/GenBank/DDBJ databases">
        <title>Malate fermentation in French cider.</title>
        <authorList>
            <person name="Cousin F.J."/>
            <person name="Medina Fernandez S."/>
            <person name="Misery B."/>
            <person name="Laplace J.-M."/>
            <person name="Cretenet M."/>
        </authorList>
    </citation>
    <scope>NUCLEOTIDE SEQUENCE</scope>
    <source>
        <strain evidence="3">UCMA15129</strain>
    </source>
</reference>
<dbReference type="NCBIfam" id="NF009385">
    <property type="entry name" value="PRK12744.1"/>
    <property type="match status" value="1"/>
</dbReference>
<evidence type="ECO:0000256" key="1">
    <source>
        <dbReference type="ARBA" id="ARBA00006484"/>
    </source>
</evidence>
<sequence length="252" mass="27842">MTKYHDLKNKVIVIAGGIKNLGALTAKTFALESVNLVLHYHQAKDSDTANKLKDELEDQGAKVALYQSDLSNEEEVAKLFDFAEKEFGKVDIAINTVGKVLKKPIVETSEAEFDAMDTINNKVAYFFIKQAAKHMNPNGHIITIATSLLAAYTGFYSTYAGNKAPVEHYTRAASKELMKQQISVNAIAPGPMDTSFFYGQETKESTAFHKSQAMGNQLTKIEDIAPIIKFLTTDGWWINGQTIFANGGYTTR</sequence>
<dbReference type="GO" id="GO:0016614">
    <property type="term" value="F:oxidoreductase activity, acting on CH-OH group of donors"/>
    <property type="evidence" value="ECO:0007669"/>
    <property type="project" value="UniProtKB-ARBA"/>
</dbReference>
<accession>A0A6H3GQU2</accession>
<dbReference type="DNASU" id="4415502"/>